<dbReference type="EMBL" id="FNVO01000003">
    <property type="protein sequence ID" value="SEG17152.1"/>
    <property type="molecule type" value="Genomic_DNA"/>
</dbReference>
<feature type="domain" description="CBS" evidence="3">
    <location>
        <begin position="8"/>
        <end position="66"/>
    </location>
</feature>
<evidence type="ECO:0000313" key="5">
    <source>
        <dbReference type="Proteomes" id="UP000236723"/>
    </source>
</evidence>
<protein>
    <submittedName>
        <fullName evidence="4">CBS domain-containing protein</fullName>
    </submittedName>
</protein>
<dbReference type="InterPro" id="IPR000644">
    <property type="entry name" value="CBS_dom"/>
</dbReference>
<dbReference type="PANTHER" id="PTHR43080:SF2">
    <property type="entry name" value="CBS DOMAIN-CONTAINING PROTEIN"/>
    <property type="match status" value="1"/>
</dbReference>
<dbReference type="SUPFAM" id="SSF54631">
    <property type="entry name" value="CBS-domain pair"/>
    <property type="match status" value="1"/>
</dbReference>
<organism evidence="4 5">
    <name type="scientific">Thermomonospora echinospora</name>
    <dbReference type="NCBI Taxonomy" id="1992"/>
    <lineage>
        <taxon>Bacteria</taxon>
        <taxon>Bacillati</taxon>
        <taxon>Actinomycetota</taxon>
        <taxon>Actinomycetes</taxon>
        <taxon>Streptosporangiales</taxon>
        <taxon>Thermomonosporaceae</taxon>
        <taxon>Thermomonospora</taxon>
    </lineage>
</organism>
<dbReference type="Gene3D" id="3.10.580.10">
    <property type="entry name" value="CBS-domain"/>
    <property type="match status" value="1"/>
</dbReference>
<name>A0A1H5XZV6_9ACTN</name>
<proteinExistence type="predicted"/>
<dbReference type="Proteomes" id="UP000236723">
    <property type="component" value="Unassembled WGS sequence"/>
</dbReference>
<dbReference type="PANTHER" id="PTHR43080">
    <property type="entry name" value="CBS DOMAIN-CONTAINING PROTEIN CBSX3, MITOCHONDRIAL"/>
    <property type="match status" value="1"/>
</dbReference>
<gene>
    <name evidence="4" type="ORF">SAMN04489712_103486</name>
</gene>
<evidence type="ECO:0000256" key="1">
    <source>
        <dbReference type="ARBA" id="ARBA00023122"/>
    </source>
</evidence>
<dbReference type="PROSITE" id="PS51371">
    <property type="entry name" value="CBS"/>
    <property type="match status" value="2"/>
</dbReference>
<dbReference type="SMART" id="SM00116">
    <property type="entry name" value="CBS"/>
    <property type="match status" value="2"/>
</dbReference>
<evidence type="ECO:0000256" key="2">
    <source>
        <dbReference type="PROSITE-ProRule" id="PRU00703"/>
    </source>
</evidence>
<dbReference type="InterPro" id="IPR051257">
    <property type="entry name" value="Diverse_CBS-Domain"/>
</dbReference>
<dbReference type="Pfam" id="PF00571">
    <property type="entry name" value="CBS"/>
    <property type="match status" value="2"/>
</dbReference>
<keyword evidence="1 2" id="KW-0129">CBS domain</keyword>
<evidence type="ECO:0000313" key="4">
    <source>
        <dbReference type="EMBL" id="SEG17152.1"/>
    </source>
</evidence>
<dbReference type="InterPro" id="IPR046342">
    <property type="entry name" value="CBS_dom_sf"/>
</dbReference>
<sequence length="140" mass="15440">MTTARDVMHSGVQCISESETLDRAAQMMRDMDVGALPICGADDRLHGIITDRDIVVKCIAAGHDPSKATAGELAEGTPRWVEASADISEVLREMLEHRIKRLPVIENKRLVGMISEADLGQKLPEDQIAEFVEKVFVPHH</sequence>
<evidence type="ECO:0000259" key="3">
    <source>
        <dbReference type="PROSITE" id="PS51371"/>
    </source>
</evidence>
<dbReference type="AlphaFoldDB" id="A0A1H5XZV6"/>
<dbReference type="OrthoDB" id="9789996at2"/>
<dbReference type="CDD" id="cd04622">
    <property type="entry name" value="CBS_pair_HRP1_like"/>
    <property type="match status" value="1"/>
</dbReference>
<accession>A0A1H5XZV6</accession>
<feature type="domain" description="CBS" evidence="3">
    <location>
        <begin position="73"/>
        <end position="130"/>
    </location>
</feature>
<reference evidence="5" key="1">
    <citation type="submission" date="2016-10" db="EMBL/GenBank/DDBJ databases">
        <authorList>
            <person name="Varghese N."/>
            <person name="Submissions S."/>
        </authorList>
    </citation>
    <scope>NUCLEOTIDE SEQUENCE [LARGE SCALE GENOMIC DNA]</scope>
    <source>
        <strain evidence="5">DSM 43163</strain>
    </source>
</reference>
<keyword evidence="5" id="KW-1185">Reference proteome</keyword>
<dbReference type="RefSeq" id="WP_103937391.1">
    <property type="nucleotide sequence ID" value="NZ_FNVO01000003.1"/>
</dbReference>